<dbReference type="AlphaFoldDB" id="A0A372JC71"/>
<dbReference type="RefSeq" id="WP_117360788.1">
    <property type="nucleotide sequence ID" value="NZ_QURH01000946.1"/>
</dbReference>
<evidence type="ECO:0000256" key="1">
    <source>
        <dbReference type="SAM" id="SignalP"/>
    </source>
</evidence>
<accession>A0A372JC71</accession>
<comment type="caution">
    <text evidence="2">The sequence shown here is derived from an EMBL/GenBank/DDBJ whole genome shotgun (WGS) entry which is preliminary data.</text>
</comment>
<organism evidence="2 3">
    <name type="scientific">Actinomadura logoneensis</name>
    <dbReference type="NCBI Taxonomy" id="2293572"/>
    <lineage>
        <taxon>Bacteria</taxon>
        <taxon>Bacillati</taxon>
        <taxon>Actinomycetota</taxon>
        <taxon>Actinomycetes</taxon>
        <taxon>Streptosporangiales</taxon>
        <taxon>Thermomonosporaceae</taxon>
        <taxon>Actinomadura</taxon>
    </lineage>
</organism>
<proteinExistence type="predicted"/>
<dbReference type="InterPro" id="IPR052025">
    <property type="entry name" value="Xyloglucanase_GH74"/>
</dbReference>
<feature type="signal peptide" evidence="1">
    <location>
        <begin position="1"/>
        <end position="39"/>
    </location>
</feature>
<sequence>MRRNVIATTRRRGARPGLRAAALVTGAALALSGTGVAWADQSVSSKPPTGWETVGPDSVGGSVGLSPGRPDELAVMTASPQLLWLSEDRGAHWRLRDTVPKTYGATRSFVVDPSDPRRMYLLVAKAVGFGTYEGWLMRSTDRGETWSTLRHDTQDGPLQLAVSGRTVVAEGLDTIGVSTDGGDSWRDIPRPWEREGMAAPLPKRMLSLVGDDLYAATTAPGQDLWVVRGIGGAHPVPERLGQPGRQTITEVAASRWGLVVTAGHALYGTTDRGRSWRLLVADKAANLYGPQIFGDDVFVTTSDAVYASRDRGRTFARWNVPIPGQGVGEVAPVGGARGTTLVSDPYVGLYSTTNGRDYRPVGVPSETATNLLTARDRRGREVLVSAGVQDLFHTPVPTGEVTAATRRWTRVTSDALHSSPKIGVSSRDPRRVWRAEENGQATGVYRSDDGGATWTRNSVVADGGNPAALLVHPADPRRLFVVYASVDGWRIRGSDDEGATWWTAGLPDAAYSSLAGDPRDPRRVWAGTSSGLLRSDDGGRTFTTVAEDRTSHVLVDPRDPRRVLAGGSDLRLSTDGGATFRTVQPAADGNLERVIADPRRPGTLYAAWSGEGRAGVWRSDDAGRTWRDIGAGLPSAPTSSLATSGDGRWLFAGTNYAGVQRLPLG</sequence>
<dbReference type="GO" id="GO:0010411">
    <property type="term" value="P:xyloglucan metabolic process"/>
    <property type="evidence" value="ECO:0007669"/>
    <property type="project" value="TreeGrafter"/>
</dbReference>
<dbReference type="OrthoDB" id="9764804at2"/>
<dbReference type="EMBL" id="QURH01000946">
    <property type="protein sequence ID" value="RFU37615.1"/>
    <property type="molecule type" value="Genomic_DNA"/>
</dbReference>
<protein>
    <submittedName>
        <fullName evidence="2">Peptidase S8/S53 subtilisin kexin sedolisin</fullName>
    </submittedName>
</protein>
<gene>
    <name evidence="2" type="ORF">DZF91_31965</name>
</gene>
<keyword evidence="1" id="KW-0732">Signal</keyword>
<reference evidence="2 3" key="1">
    <citation type="submission" date="2018-08" db="EMBL/GenBank/DDBJ databases">
        <title>Actinomadura jelena sp. nov., a novel Actinomycete isolated from soil in Chad.</title>
        <authorList>
            <person name="Shi L."/>
        </authorList>
    </citation>
    <scope>NUCLEOTIDE SEQUENCE [LARGE SCALE GENOMIC DNA]</scope>
    <source>
        <strain evidence="2 3">NEAU-G17</strain>
    </source>
</reference>
<dbReference type="Gene3D" id="2.130.10.10">
    <property type="entry name" value="YVTN repeat-like/Quinoprotein amine dehydrogenase"/>
    <property type="match status" value="4"/>
</dbReference>
<name>A0A372JC71_9ACTN</name>
<feature type="chain" id="PRO_5017059229" evidence="1">
    <location>
        <begin position="40"/>
        <end position="665"/>
    </location>
</feature>
<dbReference type="SUPFAM" id="SSF50939">
    <property type="entry name" value="Sialidases"/>
    <property type="match status" value="1"/>
</dbReference>
<dbReference type="PANTHER" id="PTHR43739">
    <property type="entry name" value="XYLOGLUCANASE (EUROFUNG)"/>
    <property type="match status" value="1"/>
</dbReference>
<dbReference type="InterPro" id="IPR015943">
    <property type="entry name" value="WD40/YVTN_repeat-like_dom_sf"/>
</dbReference>
<dbReference type="CDD" id="cd15482">
    <property type="entry name" value="Sialidase_non-viral"/>
    <property type="match status" value="1"/>
</dbReference>
<dbReference type="InterPro" id="IPR036278">
    <property type="entry name" value="Sialidase_sf"/>
</dbReference>
<dbReference type="Proteomes" id="UP000261811">
    <property type="component" value="Unassembled WGS sequence"/>
</dbReference>
<evidence type="ECO:0000313" key="3">
    <source>
        <dbReference type="Proteomes" id="UP000261811"/>
    </source>
</evidence>
<keyword evidence="3" id="KW-1185">Reference proteome</keyword>
<dbReference type="PANTHER" id="PTHR43739:SF5">
    <property type="entry name" value="EXO-ALPHA-SIALIDASE"/>
    <property type="match status" value="1"/>
</dbReference>
<evidence type="ECO:0000313" key="2">
    <source>
        <dbReference type="EMBL" id="RFU37615.1"/>
    </source>
</evidence>
<dbReference type="SUPFAM" id="SSF110296">
    <property type="entry name" value="Oligoxyloglucan reducing end-specific cellobiohydrolase"/>
    <property type="match status" value="1"/>
</dbReference>